<evidence type="ECO:0000313" key="2">
    <source>
        <dbReference type="EMBL" id="RDC63123.1"/>
    </source>
</evidence>
<dbReference type="PROSITE" id="PS51257">
    <property type="entry name" value="PROKAR_LIPOPROTEIN"/>
    <property type="match status" value="1"/>
</dbReference>
<feature type="chain" id="PRO_5016621199" evidence="1">
    <location>
        <begin position="21"/>
        <end position="469"/>
    </location>
</feature>
<feature type="signal peptide" evidence="1">
    <location>
        <begin position="1"/>
        <end position="20"/>
    </location>
</feature>
<name>A0A369QDX2_9BACT</name>
<keyword evidence="3" id="KW-1185">Reference proteome</keyword>
<keyword evidence="1" id="KW-0732">Signal</keyword>
<sequence length="469" mass="53045">MKLKNQFVFAIFYLALAAMSCTNEEQDTLEPQIHVISEKLTGVSPTIVASNIGKPNNFVDYAEGQEVFDWENLAYLPLPPNNSSVPMPWNSRAKMQFSEDIRNDYKKSDGWELYLSSFSTKFREGSLTFSLYNKYRGVLRYYFFIGSGTQKFQDYNILQSQVSSVEESPLLNFTSQYLVDVNKNVPHSMGYEPQLFRDSSWYAVEYELAYDKNIYSKNSNDQIGLDFAMTKQNSLLVNGQQLPELKTKIRVFGTHDIISNTIAADAYYLIYGYQDLNQIATTLPSSNLEFFNNIYDSNVLSAIKAGTQSMHVLWNTKLNLQLAPNGVGVLNESFVISGANLSSIQGLGPFYNKALGIFYLNKKPTYVKTTSSEKSHPYQYTLAINSVEYLFNPAVLEIAKIENLQQELIATETESLIENNKRAPLFSGQILKSNKPLHIQGVKVSFEVVPKDGGNKILVVKTFMAEEEN</sequence>
<dbReference type="Proteomes" id="UP000253919">
    <property type="component" value="Unassembled WGS sequence"/>
</dbReference>
<proteinExistence type="predicted"/>
<protein>
    <submittedName>
        <fullName evidence="2">Uncharacterized protein</fullName>
    </submittedName>
</protein>
<accession>A0A369QDX2</accession>
<comment type="caution">
    <text evidence="2">The sequence shown here is derived from an EMBL/GenBank/DDBJ whole genome shotgun (WGS) entry which is preliminary data.</text>
</comment>
<dbReference type="AlphaFoldDB" id="A0A369QDX2"/>
<evidence type="ECO:0000313" key="3">
    <source>
        <dbReference type="Proteomes" id="UP000253919"/>
    </source>
</evidence>
<gene>
    <name evidence="2" type="ORF">AHMF7616_01723</name>
</gene>
<evidence type="ECO:0000256" key="1">
    <source>
        <dbReference type="SAM" id="SignalP"/>
    </source>
</evidence>
<reference evidence="2 3" key="1">
    <citation type="submission" date="2018-04" db="EMBL/GenBank/DDBJ databases">
        <title>Adhaeribacter sp. HMF7616 genome sequencing and assembly.</title>
        <authorList>
            <person name="Kang H."/>
            <person name="Kang J."/>
            <person name="Cha I."/>
            <person name="Kim H."/>
            <person name="Joh K."/>
        </authorList>
    </citation>
    <scope>NUCLEOTIDE SEQUENCE [LARGE SCALE GENOMIC DNA]</scope>
    <source>
        <strain evidence="2 3">HMF7616</strain>
    </source>
</reference>
<dbReference type="EMBL" id="QASA01000001">
    <property type="protein sequence ID" value="RDC63123.1"/>
    <property type="molecule type" value="Genomic_DNA"/>
</dbReference>
<dbReference type="RefSeq" id="WP_233507410.1">
    <property type="nucleotide sequence ID" value="NZ_QASA01000001.1"/>
</dbReference>
<organism evidence="2 3">
    <name type="scientific">Adhaeribacter pallidiroseus</name>
    <dbReference type="NCBI Taxonomy" id="2072847"/>
    <lineage>
        <taxon>Bacteria</taxon>
        <taxon>Pseudomonadati</taxon>
        <taxon>Bacteroidota</taxon>
        <taxon>Cytophagia</taxon>
        <taxon>Cytophagales</taxon>
        <taxon>Hymenobacteraceae</taxon>
        <taxon>Adhaeribacter</taxon>
    </lineage>
</organism>